<proteinExistence type="inferred from homology"/>
<feature type="site" description="May be catalytically important" evidence="2">
    <location>
        <position position="150"/>
    </location>
</feature>
<dbReference type="Proteomes" id="UP000236000">
    <property type="component" value="Unassembled WGS sequence"/>
</dbReference>
<evidence type="ECO:0000313" key="3">
    <source>
        <dbReference type="EMBL" id="PNC18250.1"/>
    </source>
</evidence>
<dbReference type="Gene3D" id="3.10.270.10">
    <property type="entry name" value="Urate Oxidase"/>
    <property type="match status" value="1"/>
</dbReference>
<comment type="function">
    <text evidence="2">Converts GTP to 7,8-dihydroneopterin triphosphate.</text>
</comment>
<dbReference type="NCBIfam" id="NF010200">
    <property type="entry name" value="PRK13674.1-1"/>
    <property type="match status" value="1"/>
</dbReference>
<dbReference type="Pfam" id="PF02649">
    <property type="entry name" value="GCHY-1"/>
    <property type="match status" value="1"/>
</dbReference>
<evidence type="ECO:0000313" key="4">
    <source>
        <dbReference type="Proteomes" id="UP000236000"/>
    </source>
</evidence>
<dbReference type="UniPathway" id="UPA00848">
    <property type="reaction ID" value="UER00151"/>
</dbReference>
<dbReference type="OrthoDB" id="9774824at2"/>
<reference evidence="3 4" key="1">
    <citation type="journal article" date="2017" name="BMC Genomics">
        <title>Genome sequencing of 39 Akkermansia muciniphila isolates reveals its population structure, genomic and functional diverisity, and global distribution in mammalian gut microbiotas.</title>
        <authorList>
            <person name="Guo X."/>
            <person name="Li S."/>
            <person name="Zhang J."/>
            <person name="Wu F."/>
            <person name="Li X."/>
            <person name="Wu D."/>
            <person name="Zhang M."/>
            <person name="Ou Z."/>
            <person name="Jie Z."/>
            <person name="Yan Q."/>
            <person name="Li P."/>
            <person name="Yi J."/>
            <person name="Peng Y."/>
        </authorList>
    </citation>
    <scope>NUCLEOTIDE SEQUENCE [LARGE SCALE GENOMIC DNA]</scope>
    <source>
        <strain evidence="3 4">GP24</strain>
    </source>
</reference>
<dbReference type="RefSeq" id="WP_102713694.1">
    <property type="nucleotide sequence ID" value="NZ_PJKA01000010.1"/>
</dbReference>
<dbReference type="InterPro" id="IPR003801">
    <property type="entry name" value="GTP_cyclohydrolase_FolE2/MptA"/>
</dbReference>
<evidence type="ECO:0000256" key="2">
    <source>
        <dbReference type="HAMAP-Rule" id="MF_01527"/>
    </source>
</evidence>
<keyword evidence="1 2" id="KW-0378">Hydrolase</keyword>
<dbReference type="EC" id="3.5.4.16" evidence="2"/>
<dbReference type="EMBL" id="PJKA01000010">
    <property type="protein sequence ID" value="PNC18250.1"/>
    <property type="molecule type" value="Genomic_DNA"/>
</dbReference>
<dbReference type="InterPro" id="IPR022838">
    <property type="entry name" value="GTP_cyclohydrolase_FolE2"/>
</dbReference>
<evidence type="ECO:0000256" key="1">
    <source>
        <dbReference type="ARBA" id="ARBA00022801"/>
    </source>
</evidence>
<comment type="similarity">
    <text evidence="2">Belongs to the GTP cyclohydrolase IV family.</text>
</comment>
<comment type="caution">
    <text evidence="3">The sequence shown here is derived from an EMBL/GenBank/DDBJ whole genome shotgun (WGS) entry which is preliminary data.</text>
</comment>
<name>A0A2N8HE68_9BACT</name>
<dbReference type="HAMAP" id="MF_01527_B">
    <property type="entry name" value="GTP_cyclohydrol_B"/>
    <property type="match status" value="1"/>
</dbReference>
<dbReference type="PANTHER" id="PTHR36445:SF1">
    <property type="entry name" value="GTP CYCLOHYDROLASE MPTA"/>
    <property type="match status" value="1"/>
</dbReference>
<dbReference type="AlphaFoldDB" id="A0A2N8HE68"/>
<dbReference type="PANTHER" id="PTHR36445">
    <property type="entry name" value="GTP CYCLOHYDROLASE MPTA"/>
    <property type="match status" value="1"/>
</dbReference>
<accession>A0A2N8HE68</accession>
<gene>
    <name evidence="2" type="primary">folE2</name>
    <name evidence="3" type="ORF">CXU22_06375</name>
</gene>
<dbReference type="GO" id="GO:0046654">
    <property type="term" value="P:tetrahydrofolate biosynthetic process"/>
    <property type="evidence" value="ECO:0007669"/>
    <property type="project" value="UniProtKB-UniRule"/>
</dbReference>
<protein>
    <recommendedName>
        <fullName evidence="2">GTP cyclohydrolase FolE2</fullName>
        <ecNumber evidence="2">3.5.4.16</ecNumber>
    </recommendedName>
</protein>
<sequence>MQELKDTQSEADTRNISIDRVGVKGLRFPIQIQDKLNRIQSTVATVSLAVDLPEKFKGTHMSRFVEALHQHGPLLDVHTALAIPRELLSRLSARRSHVEMEFPFFRAKNAPVTGIEGMMDYVVRFEMEAEADNKLADFKLTVVVPVTTLCPCSKAMSAYGAHNQRGLVTYSVRFASRPVWIEDLIDLVESCASCSLYSVLKRPDEKWVTEKAYENPVFVEDLVRNVALKTQSHSAFSWYRVEAENFESIHNHQAYAVIERDLRS</sequence>
<comment type="pathway">
    <text evidence="2">Cofactor biosynthesis; 7,8-dihydroneopterin triphosphate biosynthesis; 7,8-dihydroneopterin triphosphate from GTP: step 1/1.</text>
</comment>
<comment type="catalytic activity">
    <reaction evidence="2">
        <text>GTP + H2O = 7,8-dihydroneopterin 3'-triphosphate + formate + H(+)</text>
        <dbReference type="Rhea" id="RHEA:17473"/>
        <dbReference type="ChEBI" id="CHEBI:15377"/>
        <dbReference type="ChEBI" id="CHEBI:15378"/>
        <dbReference type="ChEBI" id="CHEBI:15740"/>
        <dbReference type="ChEBI" id="CHEBI:37565"/>
        <dbReference type="ChEBI" id="CHEBI:58462"/>
        <dbReference type="EC" id="3.5.4.16"/>
    </reaction>
</comment>
<organism evidence="3 4">
    <name type="scientific">Akkermansia muciniphila</name>
    <dbReference type="NCBI Taxonomy" id="239935"/>
    <lineage>
        <taxon>Bacteria</taxon>
        <taxon>Pseudomonadati</taxon>
        <taxon>Verrucomicrobiota</taxon>
        <taxon>Verrucomicrobiia</taxon>
        <taxon>Verrucomicrobiales</taxon>
        <taxon>Akkermansiaceae</taxon>
        <taxon>Akkermansia</taxon>
    </lineage>
</organism>
<dbReference type="GO" id="GO:0003934">
    <property type="term" value="F:GTP cyclohydrolase I activity"/>
    <property type="evidence" value="ECO:0007669"/>
    <property type="project" value="UniProtKB-UniRule"/>
</dbReference>